<keyword evidence="4" id="KW-1185">Reference proteome</keyword>
<proteinExistence type="predicted"/>
<feature type="chain" id="PRO_5029898529" description="Lipocalin-like domain-containing protein" evidence="2">
    <location>
        <begin position="19"/>
        <end position="177"/>
    </location>
</feature>
<feature type="compositionally biased region" description="Low complexity" evidence="1">
    <location>
        <begin position="30"/>
        <end position="49"/>
    </location>
</feature>
<dbReference type="RefSeq" id="WP_157583865.1">
    <property type="nucleotide sequence ID" value="NZ_WPIN01000002.1"/>
</dbReference>
<feature type="region of interest" description="Disordered" evidence="1">
    <location>
        <begin position="24"/>
        <end position="49"/>
    </location>
</feature>
<evidence type="ECO:0000256" key="2">
    <source>
        <dbReference type="SAM" id="SignalP"/>
    </source>
</evidence>
<keyword evidence="2" id="KW-0732">Signal</keyword>
<reference evidence="3 4" key="1">
    <citation type="submission" date="2019-12" db="EMBL/GenBank/DDBJ databases">
        <title>Spirosoma sp. HMF4905 genome sequencing and assembly.</title>
        <authorList>
            <person name="Kang H."/>
            <person name="Cha I."/>
            <person name="Kim H."/>
            <person name="Joh K."/>
        </authorList>
    </citation>
    <scope>NUCLEOTIDE SEQUENCE [LARGE SCALE GENOMIC DNA]</scope>
    <source>
        <strain evidence="3 4">HMF4905</strain>
    </source>
</reference>
<name>A0A7K1S732_9BACT</name>
<dbReference type="EMBL" id="WPIN01000002">
    <property type="protein sequence ID" value="MVM29627.1"/>
    <property type="molecule type" value="Genomic_DNA"/>
</dbReference>
<accession>A0A7K1S732</accession>
<dbReference type="Proteomes" id="UP000436006">
    <property type="component" value="Unassembled WGS sequence"/>
</dbReference>
<feature type="signal peptide" evidence="2">
    <location>
        <begin position="1"/>
        <end position="18"/>
    </location>
</feature>
<dbReference type="PROSITE" id="PS51257">
    <property type="entry name" value="PROKAR_LIPOPROTEIN"/>
    <property type="match status" value="1"/>
</dbReference>
<organism evidence="3 4">
    <name type="scientific">Spirosoma arboris</name>
    <dbReference type="NCBI Taxonomy" id="2682092"/>
    <lineage>
        <taxon>Bacteria</taxon>
        <taxon>Pseudomonadati</taxon>
        <taxon>Bacteroidota</taxon>
        <taxon>Cytophagia</taxon>
        <taxon>Cytophagales</taxon>
        <taxon>Cytophagaceae</taxon>
        <taxon>Spirosoma</taxon>
    </lineage>
</organism>
<protein>
    <recommendedName>
        <fullName evidence="5">Lipocalin-like domain-containing protein</fullName>
    </recommendedName>
</protein>
<evidence type="ECO:0008006" key="5">
    <source>
        <dbReference type="Google" id="ProtNLM"/>
    </source>
</evidence>
<evidence type="ECO:0000313" key="3">
    <source>
        <dbReference type="EMBL" id="MVM29627.1"/>
    </source>
</evidence>
<dbReference type="AlphaFoldDB" id="A0A7K1S732"/>
<evidence type="ECO:0000313" key="4">
    <source>
        <dbReference type="Proteomes" id="UP000436006"/>
    </source>
</evidence>
<evidence type="ECO:0000256" key="1">
    <source>
        <dbReference type="SAM" id="MobiDB-lite"/>
    </source>
</evidence>
<sequence length="177" mass="18700">MKTTYVIALFAIISTLSACSKKSDDVMPAQTTTTPTTPTTTTTPTTPTQSTTQVAAGFQVKVDGYVYTPDLNYALTSSPADDTYYGIYGLDSKTGNLVALLLPKTVGEGTFPINTVNLGIMTVNQYDFSTRNGGTGTVTITKKTATNVIGTFSFTTYDASGTIKSTLTEGSFNVAFK</sequence>
<comment type="caution">
    <text evidence="3">The sequence shown here is derived from an EMBL/GenBank/DDBJ whole genome shotgun (WGS) entry which is preliminary data.</text>
</comment>
<gene>
    <name evidence="3" type="ORF">GO755_06255</name>
</gene>